<protein>
    <submittedName>
        <fullName evidence="2">Uncharacterized protein</fullName>
    </submittedName>
</protein>
<organism evidence="2">
    <name type="scientific">uncultured Leptolyngbya sp</name>
    <dbReference type="NCBI Taxonomy" id="332963"/>
    <lineage>
        <taxon>Bacteria</taxon>
        <taxon>Bacillati</taxon>
        <taxon>Cyanobacteriota</taxon>
        <taxon>Cyanophyceae</taxon>
        <taxon>Leptolyngbyales</taxon>
        <taxon>Leptolyngbyaceae</taxon>
        <taxon>Leptolyngbya group</taxon>
        <taxon>Leptolyngbya</taxon>
        <taxon>environmental samples</taxon>
    </lineage>
</organism>
<keyword evidence="1" id="KW-0812">Transmembrane</keyword>
<gene>
    <name evidence="2" type="ORF">AVDCRST_MAG94-1731</name>
</gene>
<reference evidence="2" key="1">
    <citation type="submission" date="2020-02" db="EMBL/GenBank/DDBJ databases">
        <authorList>
            <person name="Meier V. D."/>
        </authorList>
    </citation>
    <scope>NUCLEOTIDE SEQUENCE</scope>
    <source>
        <strain evidence="2">AVDCRST_MAG94</strain>
    </source>
</reference>
<feature type="non-terminal residue" evidence="2">
    <location>
        <position position="43"/>
    </location>
</feature>
<feature type="transmembrane region" description="Helical" evidence="1">
    <location>
        <begin position="12"/>
        <end position="33"/>
    </location>
</feature>
<keyword evidence="1" id="KW-1133">Transmembrane helix</keyword>
<evidence type="ECO:0000256" key="1">
    <source>
        <dbReference type="SAM" id="Phobius"/>
    </source>
</evidence>
<accession>A0A6J4L932</accession>
<proteinExistence type="predicted"/>
<dbReference type="EMBL" id="CADCTY010000600">
    <property type="protein sequence ID" value="CAA9327137.1"/>
    <property type="molecule type" value="Genomic_DNA"/>
</dbReference>
<keyword evidence="1" id="KW-0472">Membrane</keyword>
<evidence type="ECO:0000313" key="2">
    <source>
        <dbReference type="EMBL" id="CAA9327137.1"/>
    </source>
</evidence>
<sequence>CGLAVSHQRSAFCLLPSAFCLLPFAFFCLLTAATSNVKLKVHG</sequence>
<name>A0A6J4L932_9CYAN</name>
<feature type="non-terminal residue" evidence="2">
    <location>
        <position position="1"/>
    </location>
</feature>
<dbReference type="AlphaFoldDB" id="A0A6J4L932"/>